<name>A0A8R1TW40_ONCVO</name>
<feature type="transmembrane region" description="Helical" evidence="1">
    <location>
        <begin position="31"/>
        <end position="57"/>
    </location>
</feature>
<dbReference type="AlphaFoldDB" id="A0A8R1TW40"/>
<keyword evidence="3" id="KW-1185">Reference proteome</keyword>
<dbReference type="EMBL" id="CMVM020000169">
    <property type="status" value="NOT_ANNOTATED_CDS"/>
    <property type="molecule type" value="Genomic_DNA"/>
</dbReference>
<keyword evidence="1" id="KW-0812">Transmembrane</keyword>
<keyword evidence="1" id="KW-0472">Membrane</keyword>
<proteinExistence type="predicted"/>
<keyword evidence="1" id="KW-1133">Transmembrane helix</keyword>
<sequence length="101" mass="11784">MKHLRELLGMGGLYSNDDKLRTPWIPHVGNMWFILTEVLVLLLALMFSFLFGGIVVLESGVDSGTSRDENMEEWDRIRHFNKNSSTNFHRIFKPYQQTDSH</sequence>
<evidence type="ECO:0000313" key="3">
    <source>
        <dbReference type="Proteomes" id="UP000024404"/>
    </source>
</evidence>
<reference evidence="3" key="1">
    <citation type="submission" date="2013-10" db="EMBL/GenBank/DDBJ databases">
        <title>Genome sequencing of Onchocerca volvulus.</title>
        <authorList>
            <person name="Cotton J."/>
            <person name="Tsai J."/>
            <person name="Stanley E."/>
            <person name="Tracey A."/>
            <person name="Holroyd N."/>
            <person name="Lustigman S."/>
            <person name="Berriman M."/>
        </authorList>
    </citation>
    <scope>NUCLEOTIDE SEQUENCE</scope>
</reference>
<dbReference type="EnsemblMetazoa" id="OVOC6099.1">
    <property type="protein sequence ID" value="OVOC6099.1"/>
    <property type="gene ID" value="WBGene00242908"/>
</dbReference>
<accession>A0A8R1TW40</accession>
<evidence type="ECO:0000313" key="2">
    <source>
        <dbReference type="EnsemblMetazoa" id="OVOC6099.1"/>
    </source>
</evidence>
<reference evidence="2" key="2">
    <citation type="submission" date="2022-06" db="UniProtKB">
        <authorList>
            <consortium name="EnsemblMetazoa"/>
        </authorList>
    </citation>
    <scope>IDENTIFICATION</scope>
</reference>
<evidence type="ECO:0000256" key="1">
    <source>
        <dbReference type="SAM" id="Phobius"/>
    </source>
</evidence>
<organism evidence="2 3">
    <name type="scientific">Onchocerca volvulus</name>
    <dbReference type="NCBI Taxonomy" id="6282"/>
    <lineage>
        <taxon>Eukaryota</taxon>
        <taxon>Metazoa</taxon>
        <taxon>Ecdysozoa</taxon>
        <taxon>Nematoda</taxon>
        <taxon>Chromadorea</taxon>
        <taxon>Rhabditida</taxon>
        <taxon>Spirurina</taxon>
        <taxon>Spiruromorpha</taxon>
        <taxon>Filarioidea</taxon>
        <taxon>Onchocercidae</taxon>
        <taxon>Onchocerca</taxon>
    </lineage>
</organism>
<dbReference type="Proteomes" id="UP000024404">
    <property type="component" value="Unassembled WGS sequence"/>
</dbReference>
<protein>
    <submittedName>
        <fullName evidence="2">Uncharacterized protein</fullName>
    </submittedName>
</protein>